<feature type="compositionally biased region" description="Low complexity" evidence="1">
    <location>
        <begin position="131"/>
        <end position="140"/>
    </location>
</feature>
<protein>
    <submittedName>
        <fullName evidence="2">Putative replication-associated protein</fullName>
    </submittedName>
</protein>
<feature type="region of interest" description="Disordered" evidence="1">
    <location>
        <begin position="126"/>
        <end position="156"/>
    </location>
</feature>
<proteinExistence type="predicted"/>
<sequence length="156" mass="18426">MKLAQECPEGKEWFWMIPGKWFDGYEGQPGIVFNDYRDSWMPYNMLLRLLESMPGRRVEFKGAIVRMHAHKFRFSTNVHPKSWYKGVRRAEGYKRWADNPLKRRFSLIELMSQRVEIPGVFEVIDEDEPSSSEGSEAEAPLQADLTGVLWPRRMRE</sequence>
<dbReference type="EMBL" id="MG023135">
    <property type="protein sequence ID" value="AUF34975.1"/>
    <property type="molecule type" value="Genomic_DNA"/>
</dbReference>
<evidence type="ECO:0000313" key="2">
    <source>
        <dbReference type="EMBL" id="AUF34975.1"/>
    </source>
</evidence>
<evidence type="ECO:0000256" key="1">
    <source>
        <dbReference type="SAM" id="MobiDB-lite"/>
    </source>
</evidence>
<name>A0A2H4YQ43_9VIRU</name>
<reference evidence="2" key="1">
    <citation type="journal article" date="2017" name="Viruses">
        <title>Distribution and Inferred Evolutionary Characteristics of a Chimeric ssDNA Virus Associated with Intertidal Marine Isopods.</title>
        <authorList>
            <person name="Bistolas K.S.I."/>
            <person name="Besemer R.M."/>
            <person name="Rudstam L.G."/>
            <person name="Hewson I."/>
        </authorList>
    </citation>
    <scope>NUCLEOTIDE SEQUENCE</scope>
    <source>
        <strain evidence="2">IWaV7550</strain>
    </source>
</reference>
<organism evidence="2">
    <name type="scientific">uncultured virus</name>
    <dbReference type="NCBI Taxonomy" id="340016"/>
    <lineage>
        <taxon>Viruses</taxon>
        <taxon>environmental samples</taxon>
    </lineage>
</organism>
<accession>A0A2H4YQ43</accession>